<dbReference type="SMR" id="G1SE79"/>
<dbReference type="OrthoDB" id="9870582at2759"/>
<dbReference type="EMBL" id="AAGW02060218">
    <property type="status" value="NOT_ANNOTATED_CDS"/>
    <property type="molecule type" value="Genomic_DNA"/>
</dbReference>
<organism evidence="3 4">
    <name type="scientific">Oryctolagus cuniculus</name>
    <name type="common">Rabbit</name>
    <dbReference type="NCBI Taxonomy" id="9986"/>
    <lineage>
        <taxon>Eukaryota</taxon>
        <taxon>Metazoa</taxon>
        <taxon>Chordata</taxon>
        <taxon>Craniata</taxon>
        <taxon>Vertebrata</taxon>
        <taxon>Euteleostomi</taxon>
        <taxon>Mammalia</taxon>
        <taxon>Eutheria</taxon>
        <taxon>Euarchontoglires</taxon>
        <taxon>Glires</taxon>
        <taxon>Lagomorpha</taxon>
        <taxon>Leporidae</taxon>
        <taxon>Oryctolagus</taxon>
    </lineage>
</organism>
<evidence type="ECO:0000256" key="1">
    <source>
        <dbReference type="RuleBase" id="RU000487"/>
    </source>
</evidence>
<dbReference type="Gene3D" id="3.90.640.10">
    <property type="entry name" value="Actin, Chain A, domain 4"/>
    <property type="match status" value="1"/>
</dbReference>
<accession>G1SE79</accession>
<dbReference type="InParanoid" id="G1SE79"/>
<comment type="similarity">
    <text evidence="1">Belongs to the actin family.</text>
</comment>
<evidence type="ECO:0008006" key="5">
    <source>
        <dbReference type="Google" id="ProtNLM"/>
    </source>
</evidence>
<dbReference type="Ensembl" id="ENSOCUT00000000854.2">
    <property type="protein sequence ID" value="ENSOCUP00000000743.2"/>
    <property type="gene ID" value="ENSOCUG00000000854.2"/>
</dbReference>
<protein>
    <recommendedName>
        <fullName evidence="5">Actin like 10</fullName>
    </recommendedName>
</protein>
<dbReference type="InterPro" id="IPR043129">
    <property type="entry name" value="ATPase_NBD"/>
</dbReference>
<dbReference type="HOGENOM" id="CLU_027965_5_2_1"/>
<dbReference type="Gene3D" id="3.30.420.40">
    <property type="match status" value="2"/>
</dbReference>
<evidence type="ECO:0000313" key="4">
    <source>
        <dbReference type="Proteomes" id="UP000001811"/>
    </source>
</evidence>
<dbReference type="eggNOG" id="KOG0676">
    <property type="taxonomic scope" value="Eukaryota"/>
</dbReference>
<feature type="compositionally biased region" description="Low complexity" evidence="2">
    <location>
        <begin position="136"/>
        <end position="151"/>
    </location>
</feature>
<dbReference type="Bgee" id="ENSOCUG00000000854">
    <property type="expression patterns" value="Expressed in testis and 5 other cell types or tissues"/>
</dbReference>
<dbReference type="InterPro" id="IPR004000">
    <property type="entry name" value="Actin"/>
</dbReference>
<keyword evidence="4" id="KW-1185">Reference proteome</keyword>
<reference evidence="3" key="3">
    <citation type="submission" date="2025-09" db="UniProtKB">
        <authorList>
            <consortium name="Ensembl"/>
        </authorList>
    </citation>
    <scope>IDENTIFICATION</scope>
    <source>
        <strain evidence="3">Thorbecke</strain>
    </source>
</reference>
<dbReference type="AlphaFoldDB" id="G1SE79"/>
<dbReference type="PANTHER" id="PTHR11937">
    <property type="entry name" value="ACTIN"/>
    <property type="match status" value="1"/>
</dbReference>
<dbReference type="Proteomes" id="UP000001811">
    <property type="component" value="Chromosome 4"/>
</dbReference>
<dbReference type="Pfam" id="PF00022">
    <property type="entry name" value="Actin"/>
    <property type="match status" value="1"/>
</dbReference>
<evidence type="ECO:0000256" key="2">
    <source>
        <dbReference type="SAM" id="MobiDB-lite"/>
    </source>
</evidence>
<dbReference type="SMART" id="SM00268">
    <property type="entry name" value="ACTIN"/>
    <property type="match status" value="1"/>
</dbReference>
<dbReference type="STRING" id="9986.ENSOCUP00000000743"/>
<name>G1SE79_RABIT</name>
<dbReference type="GeneTree" id="ENSGT00940000162922"/>
<proteinExistence type="inferred from homology"/>
<reference evidence="3 4" key="1">
    <citation type="journal article" date="2011" name="Nature">
        <title>A high-resolution map of human evolutionary constraint using 29 mammals.</title>
        <authorList>
            <person name="Lindblad-Toh K."/>
            <person name="Garber M."/>
            <person name="Zuk O."/>
            <person name="Lin M.F."/>
            <person name="Parker B.J."/>
            <person name="Washietl S."/>
            <person name="Kheradpour P."/>
            <person name="Ernst J."/>
            <person name="Jordan G."/>
            <person name="Mauceli E."/>
            <person name="Ward L.D."/>
            <person name="Lowe C.B."/>
            <person name="Holloway A.K."/>
            <person name="Clamp M."/>
            <person name="Gnerre S."/>
            <person name="Alfoldi J."/>
            <person name="Beal K."/>
            <person name="Chang J."/>
            <person name="Clawson H."/>
            <person name="Cuff J."/>
            <person name="Di Palma F."/>
            <person name="Fitzgerald S."/>
            <person name="Flicek P."/>
            <person name="Guttman M."/>
            <person name="Hubisz M.J."/>
            <person name="Jaffe D.B."/>
            <person name="Jungreis I."/>
            <person name="Kent W.J."/>
            <person name="Kostka D."/>
            <person name="Lara M."/>
            <person name="Martins A.L."/>
            <person name="Massingham T."/>
            <person name="Moltke I."/>
            <person name="Raney B.J."/>
            <person name="Rasmussen M.D."/>
            <person name="Robinson J."/>
            <person name="Stark A."/>
            <person name="Vilella A.J."/>
            <person name="Wen J."/>
            <person name="Xie X."/>
            <person name="Zody M.C."/>
            <person name="Baldwin J."/>
            <person name="Bloom T."/>
            <person name="Chin C.W."/>
            <person name="Heiman D."/>
            <person name="Nicol R."/>
            <person name="Nusbaum C."/>
            <person name="Young S."/>
            <person name="Wilkinson J."/>
            <person name="Worley K.C."/>
            <person name="Kovar C.L."/>
            <person name="Muzny D.M."/>
            <person name="Gibbs R.A."/>
            <person name="Cree A."/>
            <person name="Dihn H.H."/>
            <person name="Fowler G."/>
            <person name="Jhangiani S."/>
            <person name="Joshi V."/>
            <person name="Lee S."/>
            <person name="Lewis L.R."/>
            <person name="Nazareth L.V."/>
            <person name="Okwuonu G."/>
            <person name="Santibanez J."/>
            <person name="Warren W.C."/>
            <person name="Mardis E.R."/>
            <person name="Weinstock G.M."/>
            <person name="Wilson R.K."/>
            <person name="Delehaunty K."/>
            <person name="Dooling D."/>
            <person name="Fronik C."/>
            <person name="Fulton L."/>
            <person name="Fulton B."/>
            <person name="Graves T."/>
            <person name="Minx P."/>
            <person name="Sodergren E."/>
            <person name="Birney E."/>
            <person name="Margulies E.H."/>
            <person name="Herrero J."/>
            <person name="Green E.D."/>
            <person name="Haussler D."/>
            <person name="Siepel A."/>
            <person name="Goldman N."/>
            <person name="Pollard K.S."/>
            <person name="Pedersen J.S."/>
            <person name="Lander E.S."/>
            <person name="Kellis M."/>
        </authorList>
    </citation>
    <scope>NUCLEOTIDE SEQUENCE [LARGE SCALE GENOMIC DNA]</scope>
    <source>
        <strain evidence="3 4">Thorbecke inbred</strain>
    </source>
</reference>
<dbReference type="KEGG" id="ocu:103348192"/>
<feature type="region of interest" description="Disordered" evidence="2">
    <location>
        <begin position="76"/>
        <end position="250"/>
    </location>
</feature>
<feature type="compositionally biased region" description="Basic and acidic residues" evidence="2">
    <location>
        <begin position="204"/>
        <end position="214"/>
    </location>
</feature>
<evidence type="ECO:0000313" key="3">
    <source>
        <dbReference type="Ensembl" id="ENSOCUP00000000743.2"/>
    </source>
</evidence>
<dbReference type="PaxDb" id="9986-ENSOCUP00000000743"/>
<feature type="compositionally biased region" description="Basic residues" evidence="2">
    <location>
        <begin position="179"/>
        <end position="196"/>
    </location>
</feature>
<sequence length="613" mass="65521">MATKVVPKSVRPQTRDAASSLCKGMEEDSSEGEDCLGLHRESKASKVQGPLDNAERFGKEPACLCGTPLCPHSCRERKGAGSFRGEGPRTEVTMRPIHVLPSPIPPRARDQDLHPPSPGERNEAAGSPGRESRPDGLATGPPAAAAPALLAVSQPLNGFGGPCRLPREPGLTAGEEPRKQRRAALGRGPRLSRPRRGGTWTWAREAEPGGERRGLRGAGPQAEEHGRASKMTQASRSRGARRPPSPGRIAVVVDHGSGFTKAGFAGEGHPRVVLKSSSLVPSWDRPVRPGAPGCELAGGVARAHPIKHGVVVDWEALEGLWERLLVGRLRVCPEQWPVLVSESPSAPPAGRERAAELLFEALAVPACHVASTALLALCSAGALSGLAVEAGAGVCHATPIYAGHSWHEATFRLDVAGSTLSRYLRDMLVAASPNLQPGALPRKAVTQLKKRCCYVSLDFEADLRDPGRQWPASVCVGDGRSLSLGSERFRCPEPIFQPCLLGQTAPGLPTLTFRALQKVPATLRTQLARTVVLAGGSTLFPGFPERLDAELEAQCRRHGYAALRPRLVARPGRGTAVWTGGSMVASLHSFRRRWMTRAMYQECGPRLVHEVFD</sequence>
<dbReference type="SUPFAM" id="SSF53067">
    <property type="entry name" value="Actin-like ATPase domain"/>
    <property type="match status" value="2"/>
</dbReference>
<feature type="region of interest" description="Disordered" evidence="2">
    <location>
        <begin position="1"/>
        <end position="35"/>
    </location>
</feature>
<reference evidence="3" key="2">
    <citation type="submission" date="2025-08" db="UniProtKB">
        <authorList>
            <consortium name="Ensembl"/>
        </authorList>
    </citation>
    <scope>IDENTIFICATION</scope>
    <source>
        <strain evidence="3">Thorbecke</strain>
    </source>
</reference>